<comment type="similarity">
    <text evidence="1">Belongs to the peptidase C48 family.</text>
</comment>
<dbReference type="Gene3D" id="3.40.395.10">
    <property type="entry name" value="Adenoviral Proteinase, Chain A"/>
    <property type="match status" value="1"/>
</dbReference>
<evidence type="ECO:0000256" key="1">
    <source>
        <dbReference type="ARBA" id="ARBA00005234"/>
    </source>
</evidence>
<dbReference type="EMBL" id="QXGD01000554">
    <property type="protein sequence ID" value="KAE9234279.1"/>
    <property type="molecule type" value="Genomic_DNA"/>
</dbReference>
<evidence type="ECO:0000313" key="7">
    <source>
        <dbReference type="EMBL" id="KAE9234279.1"/>
    </source>
</evidence>
<dbReference type="AlphaFoldDB" id="A0A6A3K6R4"/>
<dbReference type="Proteomes" id="UP000460718">
    <property type="component" value="Unassembled WGS sequence"/>
</dbReference>
<keyword evidence="2" id="KW-0645">Protease</keyword>
<keyword evidence="8" id="KW-1185">Reference proteome</keyword>
<comment type="caution">
    <text evidence="5">The sequence shown here is derived from an EMBL/GenBank/DDBJ whole genome shotgun (WGS) entry which is preliminary data.</text>
</comment>
<dbReference type="EMBL" id="QXGB01000803">
    <property type="protein sequence ID" value="KAE9203941.1"/>
    <property type="molecule type" value="Genomic_DNA"/>
</dbReference>
<dbReference type="InterPro" id="IPR003653">
    <property type="entry name" value="Peptidase_C48_C"/>
</dbReference>
<dbReference type="GO" id="GO:0008234">
    <property type="term" value="F:cysteine-type peptidase activity"/>
    <property type="evidence" value="ECO:0007669"/>
    <property type="project" value="InterPro"/>
</dbReference>
<evidence type="ECO:0000313" key="8">
    <source>
        <dbReference type="Proteomes" id="UP000433483"/>
    </source>
</evidence>
<evidence type="ECO:0000313" key="5">
    <source>
        <dbReference type="EMBL" id="KAE9003320.1"/>
    </source>
</evidence>
<sequence>MEVAKSMVDALDLEDVEVQGSLSVRPFNVGQRVPKITKILQLDKIQEAITAIKAKGNLNLLANWSDFGYATLDQLEAMARVLEARNRFRLVQFTLDWIDGVEWHIQDAVHPFTDVCDYTKQEYMKSVKGMCLGEVRLGPEWSLGCSLVDFRENLWLHTSSIISVMLALQHMYANVGFVNPSYHDFAGLSVKKKTAAGFGAMDSSNDRIIAVICLDHHWVAYLLDKRTKVCYTFDPLQLTANLATVKSSVQNVIEPQIGMQNKITYMEIDWCKQRDSSSCGVWCLVVLELLLSESPWADSLYKVQPYLRMRYLYKAIAVQETEVAHDED</sequence>
<keyword evidence="3" id="KW-0378">Hydrolase</keyword>
<dbReference type="EMBL" id="QXFW01000774">
    <property type="protein sequence ID" value="KAE9003320.1"/>
    <property type="molecule type" value="Genomic_DNA"/>
</dbReference>
<evidence type="ECO:0000313" key="6">
    <source>
        <dbReference type="EMBL" id="KAE9203941.1"/>
    </source>
</evidence>
<evidence type="ECO:0000313" key="9">
    <source>
        <dbReference type="Proteomes" id="UP000440367"/>
    </source>
</evidence>
<name>A0A6A3K6R4_9STRA</name>
<feature type="domain" description="Ubiquitin-like protease family profile" evidence="4">
    <location>
        <begin position="205"/>
        <end position="296"/>
    </location>
</feature>
<gene>
    <name evidence="7" type="ORF">PF002_g11850</name>
    <name evidence="6" type="ORF">PF005_g13982</name>
    <name evidence="5" type="ORF">PF011_g12949</name>
</gene>
<organism evidence="5 10">
    <name type="scientific">Phytophthora fragariae</name>
    <dbReference type="NCBI Taxonomy" id="53985"/>
    <lineage>
        <taxon>Eukaryota</taxon>
        <taxon>Sar</taxon>
        <taxon>Stramenopiles</taxon>
        <taxon>Oomycota</taxon>
        <taxon>Peronosporomycetes</taxon>
        <taxon>Peronosporales</taxon>
        <taxon>Peronosporaceae</taxon>
        <taxon>Phytophthora</taxon>
    </lineage>
</organism>
<dbReference type="SUPFAM" id="SSF54001">
    <property type="entry name" value="Cysteine proteinases"/>
    <property type="match status" value="1"/>
</dbReference>
<evidence type="ECO:0000313" key="10">
    <source>
        <dbReference type="Proteomes" id="UP000460718"/>
    </source>
</evidence>
<dbReference type="GO" id="GO:0006508">
    <property type="term" value="P:proteolysis"/>
    <property type="evidence" value="ECO:0007669"/>
    <property type="project" value="UniProtKB-KW"/>
</dbReference>
<dbReference type="Proteomes" id="UP000440367">
    <property type="component" value="Unassembled WGS sequence"/>
</dbReference>
<dbReference type="OrthoDB" id="123750at2759"/>
<evidence type="ECO:0000256" key="3">
    <source>
        <dbReference type="ARBA" id="ARBA00022801"/>
    </source>
</evidence>
<evidence type="ECO:0000259" key="4">
    <source>
        <dbReference type="Pfam" id="PF02902"/>
    </source>
</evidence>
<dbReference type="InterPro" id="IPR038765">
    <property type="entry name" value="Papain-like_cys_pep_sf"/>
</dbReference>
<accession>A0A6A3K6R4</accession>
<evidence type="ECO:0000256" key="2">
    <source>
        <dbReference type="ARBA" id="ARBA00022670"/>
    </source>
</evidence>
<proteinExistence type="inferred from homology"/>
<dbReference type="Proteomes" id="UP000433483">
    <property type="component" value="Unassembled WGS sequence"/>
</dbReference>
<protein>
    <recommendedName>
        <fullName evidence="4">Ubiquitin-like protease family profile domain-containing protein</fullName>
    </recommendedName>
</protein>
<dbReference type="Pfam" id="PF02902">
    <property type="entry name" value="Peptidase_C48"/>
    <property type="match status" value="1"/>
</dbReference>
<reference evidence="5 10" key="1">
    <citation type="submission" date="2018-09" db="EMBL/GenBank/DDBJ databases">
        <title>Genomic investigation of the strawberry pathogen Phytophthora fragariae indicates pathogenicity is determined by transcriptional variation in three key races.</title>
        <authorList>
            <person name="Adams T.M."/>
            <person name="Armitage A.D."/>
            <person name="Sobczyk M.K."/>
            <person name="Bates H.J."/>
            <person name="Dunwell J.M."/>
            <person name="Nellist C.F."/>
            <person name="Harrison R.J."/>
        </authorList>
    </citation>
    <scope>NUCLEOTIDE SEQUENCE [LARGE SCALE GENOMIC DNA]</scope>
    <source>
        <strain evidence="7 9">BC-1</strain>
        <strain evidence="6 8">NOV-27</strain>
        <strain evidence="5 10">SCRP245</strain>
    </source>
</reference>